<comment type="subcellular location">
    <subcellularLocation>
        <location evidence="1">Nucleus</location>
    </subcellularLocation>
</comment>
<keyword evidence="7" id="KW-0539">Nucleus</keyword>
<proteinExistence type="inferred from homology"/>
<evidence type="ECO:0000256" key="1">
    <source>
        <dbReference type="ARBA" id="ARBA00004123"/>
    </source>
</evidence>
<dbReference type="GO" id="GO:0006367">
    <property type="term" value="P:transcription initiation at RNA polymerase II promoter"/>
    <property type="evidence" value="ECO:0007669"/>
    <property type="project" value="TreeGrafter"/>
</dbReference>
<feature type="region of interest" description="Disordered" evidence="10">
    <location>
        <begin position="206"/>
        <end position="226"/>
    </location>
</feature>
<dbReference type="SUPFAM" id="SSF158553">
    <property type="entry name" value="TAFH domain-like"/>
    <property type="match status" value="1"/>
</dbReference>
<dbReference type="GO" id="GO:0003743">
    <property type="term" value="F:translation initiation factor activity"/>
    <property type="evidence" value="ECO:0007669"/>
    <property type="project" value="UniProtKB-KW"/>
</dbReference>
<evidence type="ECO:0000256" key="2">
    <source>
        <dbReference type="ARBA" id="ARBA00006178"/>
    </source>
</evidence>
<evidence type="ECO:0000256" key="4">
    <source>
        <dbReference type="ARBA" id="ARBA00022942"/>
    </source>
</evidence>
<reference evidence="13" key="1">
    <citation type="journal article" date="2013" name="Science">
        <title>Comparative analysis of bat genomes provides insight into the evolution of flight and immunity.</title>
        <authorList>
            <person name="Zhang G."/>
            <person name="Cowled C."/>
            <person name="Shi Z."/>
            <person name="Huang Z."/>
            <person name="Bishop-Lilly K.A."/>
            <person name="Fang X."/>
            <person name="Wynne J.W."/>
            <person name="Xiong Z."/>
            <person name="Baker M.L."/>
            <person name="Zhao W."/>
            <person name="Tachedjian M."/>
            <person name="Zhu Y."/>
            <person name="Zhou P."/>
            <person name="Jiang X."/>
            <person name="Ng J."/>
            <person name="Yang L."/>
            <person name="Wu L."/>
            <person name="Xiao J."/>
            <person name="Feng Y."/>
            <person name="Chen Y."/>
            <person name="Sun X."/>
            <person name="Zhang Y."/>
            <person name="Marsh G.A."/>
            <person name="Crameri G."/>
            <person name="Broder C.C."/>
            <person name="Frey K.G."/>
            <person name="Wang L.F."/>
            <person name="Wang J."/>
        </authorList>
    </citation>
    <scope>NUCLEOTIDE SEQUENCE [LARGE SCALE GENOMIC DNA]</scope>
</reference>
<comment type="similarity">
    <text evidence="2">Belongs to the TAF4 family.</text>
</comment>
<name>L5LTE4_MYODS</name>
<dbReference type="GO" id="GO:0005669">
    <property type="term" value="C:transcription factor TFIID complex"/>
    <property type="evidence" value="ECO:0007669"/>
    <property type="project" value="InterPro"/>
</dbReference>
<evidence type="ECO:0000256" key="6">
    <source>
        <dbReference type="ARBA" id="ARBA00023163"/>
    </source>
</evidence>
<sequence>MAFAGLTADARVVITRARVECQSHKLTVEDPVTVEYITRFIASLKQKYTQSNGRRPFGISALIVGFDDDGIPRLYQTDPSGTYHAWKANAIGRSAKTVREFLEKNYTEDAIANDSEAIKLAIRALLEVVQSGGKNIDLAIMRRNQPLKNSNSQLIKKVAVAPVKPLTQMGATVVTTVTKPSLVQSVAVPTTIVTVTPVKPSNTVTTLQPSSLGASHAPSSEPTLQAGNSAAVQANLTPAMLENVKKCKNFLAMLIKLACSGSQSPEMGQNVKKLVGQLLDAKIEAEEFTRQLYVELKSSPQPHLVPFLKKSVSALRQLLPSSQSFIQQCVQQTPGEAVVATCTTPVTAVVTAADSSVQAERALVVSGAATPTTASVQSLSSFVGPGGANAGVVTLHSVGPAAVAGGATAGTVVLQTPKPLVTSVQSTVAAVSLPLETPVVSGAGGTLALPSVTFGEPSPAICLPSVKTVVTSAGTTSESPVMGAPVQITLAQPGPVLSQPAALPQAVRVKQLVVQQPSGCISRQVGTLPPSSALTLQKKMPVSTAATSASILKQTTLPGNKILPLQVSSIRKDKIKENGATSLRDEDDINDVTFMAGVNLNEENARILATNSELVGTLIQSCEDEPFLFIGALQRRILDIGRKHDITELSSEAMSLISHATQERLRGLLEKLTTVARHRMTTYKGYWWSDWVPTRNHLGLTPATHLLYHPTMVPLLGPIGAGSTSTTAHCQYCVANACHVPRRLLVTSENYILSSDTRSQLKFLEKLDQLEKQRKDLEEREILLKAAKSRASKEDPEQLRLKQRAKELQQLELAQIQQRDANLTALAAIGPRRKRPLEAGPGSEGLKDNLLAPGTCSLAGGRQLPRPRATRVCLRDLVFCMEQERDMRHSRALYLALLK</sequence>
<dbReference type="InterPro" id="IPR007900">
    <property type="entry name" value="TAF4_C"/>
</dbReference>
<dbReference type="AlphaFoldDB" id="L5LTE4"/>
<comment type="similarity">
    <text evidence="8">Belongs to the peptidase T1A family.</text>
</comment>
<dbReference type="InterPro" id="IPR037249">
    <property type="entry name" value="TAFH/NHR1_dom_sf"/>
</dbReference>
<protein>
    <submittedName>
        <fullName evidence="12">Transcription initiation factor TFIID subunit 4B</fullName>
    </submittedName>
</protein>
<keyword evidence="3" id="KW-0597">Phosphoprotein</keyword>
<dbReference type="FunFam" id="1.20.120.1110:FF:000002">
    <property type="entry name" value="Transcription initiation factor TFIID subunit 4B"/>
    <property type="match status" value="1"/>
</dbReference>
<dbReference type="PROSITE" id="PS51475">
    <property type="entry name" value="PROTEASOME_ALPHA_2"/>
    <property type="match status" value="1"/>
</dbReference>
<dbReference type="SMART" id="SM00549">
    <property type="entry name" value="TAFH"/>
    <property type="match status" value="1"/>
</dbReference>
<evidence type="ECO:0000256" key="10">
    <source>
        <dbReference type="SAM" id="MobiDB-lite"/>
    </source>
</evidence>
<evidence type="ECO:0000256" key="8">
    <source>
        <dbReference type="PROSITE-ProRule" id="PRU00808"/>
    </source>
</evidence>
<evidence type="ECO:0000256" key="7">
    <source>
        <dbReference type="ARBA" id="ARBA00023242"/>
    </source>
</evidence>
<dbReference type="Proteomes" id="UP000010556">
    <property type="component" value="Unassembled WGS sequence"/>
</dbReference>
<dbReference type="InterPro" id="IPR009072">
    <property type="entry name" value="Histone-fold"/>
</dbReference>
<dbReference type="GO" id="GO:0046982">
    <property type="term" value="F:protein heterodimerization activity"/>
    <property type="evidence" value="ECO:0007669"/>
    <property type="project" value="InterPro"/>
</dbReference>
<evidence type="ECO:0000313" key="12">
    <source>
        <dbReference type="EMBL" id="ELK29351.1"/>
    </source>
</evidence>
<evidence type="ECO:0000256" key="3">
    <source>
        <dbReference type="ARBA" id="ARBA00022553"/>
    </source>
</evidence>
<evidence type="ECO:0000256" key="5">
    <source>
        <dbReference type="ARBA" id="ARBA00023015"/>
    </source>
</evidence>
<dbReference type="PANTHER" id="PTHR15138">
    <property type="entry name" value="TRANSCRIPTION INITIATION FACTOR TFIID SUBUNIT 4"/>
    <property type="match status" value="1"/>
</dbReference>
<dbReference type="Pfam" id="PF00227">
    <property type="entry name" value="Proteasome"/>
    <property type="match status" value="1"/>
</dbReference>
<dbReference type="GO" id="GO:0051603">
    <property type="term" value="P:proteolysis involved in protein catabolic process"/>
    <property type="evidence" value="ECO:0007669"/>
    <property type="project" value="InterPro"/>
</dbReference>
<evidence type="ECO:0000313" key="13">
    <source>
        <dbReference type="Proteomes" id="UP000010556"/>
    </source>
</evidence>
<evidence type="ECO:0000256" key="9">
    <source>
        <dbReference type="SAM" id="Coils"/>
    </source>
</evidence>
<gene>
    <name evidence="12" type="ORF">MDA_GLEAN10014879</name>
</gene>
<feature type="domain" description="TAFH" evidence="11">
    <location>
        <begin position="241"/>
        <end position="338"/>
    </location>
</feature>
<dbReference type="InterPro" id="IPR029055">
    <property type="entry name" value="Ntn_hydrolases_N"/>
</dbReference>
<dbReference type="InterPro" id="IPR003894">
    <property type="entry name" value="TAFH_NHR1"/>
</dbReference>
<dbReference type="InterPro" id="IPR001353">
    <property type="entry name" value="Proteasome_sua/b"/>
</dbReference>
<dbReference type="Pfam" id="PF07531">
    <property type="entry name" value="TAFH"/>
    <property type="match status" value="1"/>
</dbReference>
<dbReference type="Gene3D" id="1.20.120.1110">
    <property type="entry name" value="TAFH/NHR1 domain"/>
    <property type="match status" value="1"/>
</dbReference>
<dbReference type="SUPFAM" id="SSF56235">
    <property type="entry name" value="N-terminal nucleophile aminohydrolases (Ntn hydrolases)"/>
    <property type="match status" value="1"/>
</dbReference>
<dbReference type="CDD" id="cd08045">
    <property type="entry name" value="HFD_TAF4"/>
    <property type="match status" value="1"/>
</dbReference>
<keyword evidence="4 8" id="KW-0647">Proteasome</keyword>
<accession>L5LTE4</accession>
<keyword evidence="5" id="KW-0805">Transcription regulation</keyword>
<evidence type="ECO:0000259" key="11">
    <source>
        <dbReference type="PROSITE" id="PS51119"/>
    </source>
</evidence>
<dbReference type="GO" id="GO:0003677">
    <property type="term" value="F:DNA binding"/>
    <property type="evidence" value="ECO:0007669"/>
    <property type="project" value="TreeGrafter"/>
</dbReference>
<dbReference type="EMBL" id="KB108055">
    <property type="protein sequence ID" value="ELK29351.1"/>
    <property type="molecule type" value="Genomic_DNA"/>
</dbReference>
<keyword evidence="12" id="KW-0396">Initiation factor</keyword>
<dbReference type="InterPro" id="IPR045144">
    <property type="entry name" value="TAF4"/>
</dbReference>
<dbReference type="GO" id="GO:0019773">
    <property type="term" value="C:proteasome core complex, alpha-subunit complex"/>
    <property type="evidence" value="ECO:0007669"/>
    <property type="project" value="UniProtKB-UniRule"/>
</dbReference>
<dbReference type="PANTHER" id="PTHR15138:SF17">
    <property type="entry name" value="TRANSCRIPTION INITIATION FACTOR TFIID SUBUNIT 4B"/>
    <property type="match status" value="1"/>
</dbReference>
<feature type="coiled-coil region" evidence="9">
    <location>
        <begin position="760"/>
        <end position="790"/>
    </location>
</feature>
<keyword evidence="6" id="KW-0804">Transcription</keyword>
<dbReference type="FunFam" id="1.10.20.10:FF:000015">
    <property type="entry name" value="Transcription initiation factor TFIID subunit 4B"/>
    <property type="match status" value="1"/>
</dbReference>
<keyword evidence="9" id="KW-0175">Coiled coil</keyword>
<dbReference type="SUPFAM" id="SSF47113">
    <property type="entry name" value="Histone-fold"/>
    <property type="match status" value="1"/>
</dbReference>
<dbReference type="Gene3D" id="3.60.20.10">
    <property type="entry name" value="Glutamine Phosphoribosylpyrophosphate, subunit 1, domain 1"/>
    <property type="match status" value="1"/>
</dbReference>
<keyword evidence="13" id="KW-1185">Reference proteome</keyword>
<keyword evidence="12" id="KW-0648">Protein biosynthesis</keyword>
<dbReference type="Gene3D" id="1.10.20.10">
    <property type="entry name" value="Histone, subunit A"/>
    <property type="match status" value="1"/>
</dbReference>
<dbReference type="PROSITE" id="PS51119">
    <property type="entry name" value="TAFH"/>
    <property type="match status" value="1"/>
</dbReference>
<dbReference type="GO" id="GO:0006357">
    <property type="term" value="P:regulation of transcription by RNA polymerase II"/>
    <property type="evidence" value="ECO:0007669"/>
    <property type="project" value="UniProtKB-ARBA"/>
</dbReference>
<organism evidence="12 13">
    <name type="scientific">Myotis davidii</name>
    <name type="common">David's myotis</name>
    <dbReference type="NCBI Taxonomy" id="225400"/>
    <lineage>
        <taxon>Eukaryota</taxon>
        <taxon>Metazoa</taxon>
        <taxon>Chordata</taxon>
        <taxon>Craniata</taxon>
        <taxon>Vertebrata</taxon>
        <taxon>Euteleostomi</taxon>
        <taxon>Mammalia</taxon>
        <taxon>Eutheria</taxon>
        <taxon>Laurasiatheria</taxon>
        <taxon>Chiroptera</taxon>
        <taxon>Yangochiroptera</taxon>
        <taxon>Vespertilionidae</taxon>
        <taxon>Myotis</taxon>
    </lineage>
</organism>
<dbReference type="eggNOG" id="KOG0183">
    <property type="taxonomic scope" value="Eukaryota"/>
</dbReference>
<dbReference type="InterPro" id="IPR023332">
    <property type="entry name" value="Proteasome_alpha-type"/>
</dbReference>
<dbReference type="Pfam" id="PF05236">
    <property type="entry name" value="TAF4"/>
    <property type="match status" value="1"/>
</dbReference>
<dbReference type="GO" id="GO:0016251">
    <property type="term" value="F:RNA polymerase II general transcription initiation factor activity"/>
    <property type="evidence" value="ECO:0007669"/>
    <property type="project" value="TreeGrafter"/>
</dbReference>